<comment type="similarity">
    <text evidence="2">Belongs to the FAD-binding monooxygenase family.</text>
</comment>
<evidence type="ECO:0000256" key="7">
    <source>
        <dbReference type="ARBA" id="ARBA00023033"/>
    </source>
</evidence>
<accession>A0A1I4WHL0</accession>
<dbReference type="OrthoDB" id="5168853at2"/>
<keyword evidence="5" id="KW-0521">NADP</keyword>
<evidence type="ECO:0000256" key="2">
    <source>
        <dbReference type="ARBA" id="ARBA00010139"/>
    </source>
</evidence>
<evidence type="ECO:0000256" key="1">
    <source>
        <dbReference type="ARBA" id="ARBA00001974"/>
    </source>
</evidence>
<dbReference type="GO" id="GO:0050660">
    <property type="term" value="F:flavin adenine dinucleotide binding"/>
    <property type="evidence" value="ECO:0007669"/>
    <property type="project" value="InterPro"/>
</dbReference>
<keyword evidence="6" id="KW-0560">Oxidoreductase</keyword>
<dbReference type="SUPFAM" id="SSF51905">
    <property type="entry name" value="FAD/NAD(P)-binding domain"/>
    <property type="match status" value="2"/>
</dbReference>
<dbReference type="RefSeq" id="WP_093340845.1">
    <property type="nucleotide sequence ID" value="NZ_FOUY01000008.1"/>
</dbReference>
<evidence type="ECO:0000256" key="3">
    <source>
        <dbReference type="ARBA" id="ARBA00022630"/>
    </source>
</evidence>
<dbReference type="STRING" id="260086.SAMN05216207_1008150"/>
<evidence type="ECO:0000313" key="8">
    <source>
        <dbReference type="EMBL" id="SFN13281.1"/>
    </source>
</evidence>
<proteinExistence type="inferred from homology"/>
<evidence type="ECO:0000256" key="4">
    <source>
        <dbReference type="ARBA" id="ARBA00022827"/>
    </source>
</evidence>
<gene>
    <name evidence="8" type="ORF">SAMN05216207_1008150</name>
</gene>
<keyword evidence="4" id="KW-0274">FAD</keyword>
<organism evidence="8 9">
    <name type="scientific">Pseudonocardia ammonioxydans</name>
    <dbReference type="NCBI Taxonomy" id="260086"/>
    <lineage>
        <taxon>Bacteria</taxon>
        <taxon>Bacillati</taxon>
        <taxon>Actinomycetota</taxon>
        <taxon>Actinomycetes</taxon>
        <taxon>Pseudonocardiales</taxon>
        <taxon>Pseudonocardiaceae</taxon>
        <taxon>Pseudonocardia</taxon>
    </lineage>
</organism>
<keyword evidence="9" id="KW-1185">Reference proteome</keyword>
<keyword evidence="3" id="KW-0285">Flavoprotein</keyword>
<dbReference type="AlphaFoldDB" id="A0A1I4WHL0"/>
<dbReference type="Pfam" id="PF00743">
    <property type="entry name" value="FMO-like"/>
    <property type="match status" value="1"/>
</dbReference>
<dbReference type="GO" id="GO:0050661">
    <property type="term" value="F:NADP binding"/>
    <property type="evidence" value="ECO:0007669"/>
    <property type="project" value="InterPro"/>
</dbReference>
<evidence type="ECO:0000256" key="6">
    <source>
        <dbReference type="ARBA" id="ARBA00023002"/>
    </source>
</evidence>
<dbReference type="Gene3D" id="3.50.50.60">
    <property type="entry name" value="FAD/NAD(P)-binding domain"/>
    <property type="match status" value="2"/>
</dbReference>
<dbReference type="Proteomes" id="UP000199614">
    <property type="component" value="Unassembled WGS sequence"/>
</dbReference>
<dbReference type="InterPro" id="IPR020946">
    <property type="entry name" value="Flavin_mOase-like"/>
</dbReference>
<dbReference type="InterPro" id="IPR050775">
    <property type="entry name" value="FAD-binding_Monooxygenases"/>
</dbReference>
<evidence type="ECO:0000313" key="9">
    <source>
        <dbReference type="Proteomes" id="UP000199614"/>
    </source>
</evidence>
<keyword evidence="7" id="KW-0503">Monooxygenase</keyword>
<reference evidence="8 9" key="1">
    <citation type="submission" date="2016-10" db="EMBL/GenBank/DDBJ databases">
        <authorList>
            <person name="de Groot N.N."/>
        </authorList>
    </citation>
    <scope>NUCLEOTIDE SEQUENCE [LARGE SCALE GENOMIC DNA]</scope>
    <source>
        <strain evidence="8 9">CGMCC 4.1877</strain>
    </source>
</reference>
<protein>
    <submittedName>
        <fullName evidence="8">Predicted flavoprotein CzcO associated with the cation diffusion facilitator CzcD</fullName>
    </submittedName>
</protein>
<dbReference type="GO" id="GO:0004499">
    <property type="term" value="F:N,N-dimethylaniline monooxygenase activity"/>
    <property type="evidence" value="ECO:0007669"/>
    <property type="project" value="InterPro"/>
</dbReference>
<dbReference type="EMBL" id="FOUY01000008">
    <property type="protein sequence ID" value="SFN13281.1"/>
    <property type="molecule type" value="Genomic_DNA"/>
</dbReference>
<name>A0A1I4WHL0_PSUAM</name>
<dbReference type="InterPro" id="IPR036188">
    <property type="entry name" value="FAD/NAD-bd_sf"/>
</dbReference>
<comment type="cofactor">
    <cofactor evidence="1">
        <name>FAD</name>
        <dbReference type="ChEBI" id="CHEBI:57692"/>
    </cofactor>
</comment>
<dbReference type="PANTHER" id="PTHR43098:SF3">
    <property type="entry name" value="L-ORNITHINE N(5)-MONOOXYGENASE-RELATED"/>
    <property type="match status" value="1"/>
</dbReference>
<sequence>MVDGEVGNREFAFDAVVVGAGFAGLYMLHRLRGLGMSAVVLEQAAGVGGTWYWNRYPGARCDSESYYYCYSFDRELEQEWTWTERYPRQPEIKAYLDHVADRFDLRRDIRFSTTVTGARADADGRGWTVTTTGAEAGERTVRCRFLITAVGCLSAANVPDLPGLESFAGRWFHTGQWPHEGVDVAGRRVGVVGTGSTGIQAIPVLAETAAHTTVFQRTANYSIPARNGPLSDAESRRYKADYPQIREVQAQSTNGHPFVINQQSALEVGASERDAAYRAAWERGGLRFRAAYRDLLADEAANETASEFIRDRIREIVRDPATAERLLPRDHGFATKRPPIDTHYFETYNRDDVTLVDVRSDPIEAVVPEGLRLRSGTVHPLDDLVFATGFDALTGPLLRLDPAGPDGTTLGEAWREGPRTYLGLAISGFPNLFTITGPFSPSVLTNMPSSIEQHVDWIAGCLEHLRDTGTDRIEADPAAEREWAEHNRQAADATLLPRAATSWYLGANVPGKPSVFMPYAGGFARYAATCTDVARSGYRGFRLGAPRAAA</sequence>
<dbReference type="PANTHER" id="PTHR43098">
    <property type="entry name" value="L-ORNITHINE N(5)-MONOOXYGENASE-RELATED"/>
    <property type="match status" value="1"/>
</dbReference>
<evidence type="ECO:0000256" key="5">
    <source>
        <dbReference type="ARBA" id="ARBA00022857"/>
    </source>
</evidence>